<dbReference type="EMBL" id="CP024621">
    <property type="protein sequence ID" value="QHD50972.1"/>
    <property type="molecule type" value="Genomic_DNA"/>
</dbReference>
<reference evidence="1 2" key="1">
    <citation type="submission" date="2017-10" db="EMBL/GenBank/DDBJ databases">
        <title>Coral associated bacteria.</title>
        <authorList>
            <person name="Wang X."/>
        </authorList>
    </citation>
    <scope>NUCLEOTIDE SEQUENCE [LARGE SCALE GENOMIC DNA]</scope>
    <source>
        <strain evidence="1 2">SCSIO 43005</strain>
    </source>
</reference>
<evidence type="ECO:0000313" key="2">
    <source>
        <dbReference type="Proteomes" id="UP000463949"/>
    </source>
</evidence>
<evidence type="ECO:0000313" key="1">
    <source>
        <dbReference type="EMBL" id="QHD50972.1"/>
    </source>
</evidence>
<proteinExistence type="predicted"/>
<dbReference type="Proteomes" id="UP000463949">
    <property type="component" value="Chromosome"/>
</dbReference>
<dbReference type="KEGG" id="hmd:CTT34_15420"/>
<name>A0A857GP25_9GAMM</name>
<dbReference type="RefSeq" id="WP_159343216.1">
    <property type="nucleotide sequence ID" value="NZ_CP024621.1"/>
</dbReference>
<accession>A0A857GP25</accession>
<protein>
    <submittedName>
        <fullName evidence="1">Uncharacterized protein</fullName>
    </submittedName>
</protein>
<dbReference type="AlphaFoldDB" id="A0A857GP25"/>
<organism evidence="1 2">
    <name type="scientific">Vreelandella aquamarina</name>
    <dbReference type="NCBI Taxonomy" id="77097"/>
    <lineage>
        <taxon>Bacteria</taxon>
        <taxon>Pseudomonadati</taxon>
        <taxon>Pseudomonadota</taxon>
        <taxon>Gammaproteobacteria</taxon>
        <taxon>Oceanospirillales</taxon>
        <taxon>Halomonadaceae</taxon>
        <taxon>Vreelandella</taxon>
    </lineage>
</organism>
<sequence>MNRPVNDKNFDMVSTLYHASQGVQLSQQFSQDAKEKSDQDAQAFFDRVAQHYEDIADEARKLLKQTL</sequence>
<gene>
    <name evidence="1" type="ORF">CTT34_15420</name>
</gene>
<dbReference type="OrthoDB" id="495805at2"/>